<feature type="compositionally biased region" description="Basic and acidic residues" evidence="1">
    <location>
        <begin position="17"/>
        <end position="33"/>
    </location>
</feature>
<name>A0A2J6S916_HYAVF</name>
<dbReference type="AlphaFoldDB" id="A0A2J6S916"/>
<dbReference type="Proteomes" id="UP000235786">
    <property type="component" value="Unassembled WGS sequence"/>
</dbReference>
<gene>
    <name evidence="2" type="ORF">L207DRAFT_506261</name>
</gene>
<sequence length="93" mass="10161">MCFGDRTNPEIHAGTDNLDKTHTRTSDYADQHHPNRPVKASKSAGGWFANTPAGKSNALIKAMPKEELKQNRKNGYYRGGVAYGNFYGNGFGG</sequence>
<feature type="region of interest" description="Disordered" evidence="1">
    <location>
        <begin position="1"/>
        <end position="50"/>
    </location>
</feature>
<evidence type="ECO:0000313" key="3">
    <source>
        <dbReference type="Proteomes" id="UP000235786"/>
    </source>
</evidence>
<proteinExistence type="predicted"/>
<dbReference type="EMBL" id="KZ613938">
    <property type="protein sequence ID" value="PMD47262.1"/>
    <property type="molecule type" value="Genomic_DNA"/>
</dbReference>
<protein>
    <submittedName>
        <fullName evidence="2">Uncharacterized protein</fullName>
    </submittedName>
</protein>
<evidence type="ECO:0000256" key="1">
    <source>
        <dbReference type="SAM" id="MobiDB-lite"/>
    </source>
</evidence>
<evidence type="ECO:0000313" key="2">
    <source>
        <dbReference type="EMBL" id="PMD47262.1"/>
    </source>
</evidence>
<keyword evidence="3" id="KW-1185">Reference proteome</keyword>
<accession>A0A2J6S916</accession>
<organism evidence="2 3">
    <name type="scientific">Hyaloscypha variabilis (strain UAMH 11265 / GT02V1 / F)</name>
    <name type="common">Meliniomyces variabilis</name>
    <dbReference type="NCBI Taxonomy" id="1149755"/>
    <lineage>
        <taxon>Eukaryota</taxon>
        <taxon>Fungi</taxon>
        <taxon>Dikarya</taxon>
        <taxon>Ascomycota</taxon>
        <taxon>Pezizomycotina</taxon>
        <taxon>Leotiomycetes</taxon>
        <taxon>Helotiales</taxon>
        <taxon>Hyaloscyphaceae</taxon>
        <taxon>Hyaloscypha</taxon>
        <taxon>Hyaloscypha variabilis</taxon>
    </lineage>
</organism>
<reference evidence="2 3" key="1">
    <citation type="submission" date="2016-04" db="EMBL/GenBank/DDBJ databases">
        <title>A degradative enzymes factory behind the ericoid mycorrhizal symbiosis.</title>
        <authorList>
            <consortium name="DOE Joint Genome Institute"/>
            <person name="Martino E."/>
            <person name="Morin E."/>
            <person name="Grelet G."/>
            <person name="Kuo A."/>
            <person name="Kohler A."/>
            <person name="Daghino S."/>
            <person name="Barry K."/>
            <person name="Choi C."/>
            <person name="Cichocki N."/>
            <person name="Clum A."/>
            <person name="Copeland A."/>
            <person name="Hainaut M."/>
            <person name="Haridas S."/>
            <person name="Labutti K."/>
            <person name="Lindquist E."/>
            <person name="Lipzen A."/>
            <person name="Khouja H.-R."/>
            <person name="Murat C."/>
            <person name="Ohm R."/>
            <person name="Olson A."/>
            <person name="Spatafora J."/>
            <person name="Veneault-Fourrey C."/>
            <person name="Henrissat B."/>
            <person name="Grigoriev I."/>
            <person name="Martin F."/>
            <person name="Perotto S."/>
        </authorList>
    </citation>
    <scope>NUCLEOTIDE SEQUENCE [LARGE SCALE GENOMIC DNA]</scope>
    <source>
        <strain evidence="2 3">F</strain>
    </source>
</reference>